<dbReference type="PANTHER" id="PTHR30514:SF1">
    <property type="entry name" value="HTH-TYPE TRANSCRIPTIONAL REGULATOR HEXR-RELATED"/>
    <property type="match status" value="1"/>
</dbReference>
<dbReference type="EMBL" id="SODD01000067">
    <property type="protein sequence ID" value="TDW08640.1"/>
    <property type="molecule type" value="Genomic_DNA"/>
</dbReference>
<evidence type="ECO:0000259" key="4">
    <source>
        <dbReference type="PROSITE" id="PS51071"/>
    </source>
</evidence>
<evidence type="ECO:0000313" key="5">
    <source>
        <dbReference type="EMBL" id="TDW08640.1"/>
    </source>
</evidence>
<dbReference type="InterPro" id="IPR046348">
    <property type="entry name" value="SIS_dom_sf"/>
</dbReference>
<dbReference type="CDD" id="cd05013">
    <property type="entry name" value="SIS_RpiR"/>
    <property type="match status" value="1"/>
</dbReference>
<dbReference type="Gene3D" id="3.40.50.10490">
    <property type="entry name" value="Glucose-6-phosphate isomerase like protein, domain 1"/>
    <property type="match status" value="1"/>
</dbReference>
<dbReference type="SUPFAM" id="SSF46689">
    <property type="entry name" value="Homeodomain-like"/>
    <property type="match status" value="1"/>
</dbReference>
<dbReference type="RefSeq" id="WP_134171386.1">
    <property type="nucleotide sequence ID" value="NZ_SODD01000067.1"/>
</dbReference>
<dbReference type="InterPro" id="IPR035472">
    <property type="entry name" value="RpiR-like_SIS"/>
</dbReference>
<dbReference type="PANTHER" id="PTHR30514">
    <property type="entry name" value="GLUCOKINASE"/>
    <property type="match status" value="1"/>
</dbReference>
<dbReference type="AlphaFoldDB" id="A0A4R7Z9B0"/>
<keyword evidence="2" id="KW-0238">DNA-binding</keyword>
<reference evidence="5 6" key="1">
    <citation type="submission" date="2019-03" db="EMBL/GenBank/DDBJ databases">
        <title>Genomic Encyclopedia of Type Strains, Phase IV (KMG-IV): sequencing the most valuable type-strain genomes for metagenomic binning, comparative biology and taxonomic classification.</title>
        <authorList>
            <person name="Goeker M."/>
        </authorList>
    </citation>
    <scope>NUCLEOTIDE SEQUENCE [LARGE SCALE GENOMIC DNA]</scope>
    <source>
        <strain evidence="5 6">DSM 28867</strain>
    </source>
</reference>
<name>A0A4R7Z9B0_9FIRM</name>
<dbReference type="Pfam" id="PF01380">
    <property type="entry name" value="SIS"/>
    <property type="match status" value="1"/>
</dbReference>
<dbReference type="SUPFAM" id="SSF53697">
    <property type="entry name" value="SIS domain"/>
    <property type="match status" value="1"/>
</dbReference>
<comment type="caution">
    <text evidence="5">The sequence shown here is derived from an EMBL/GenBank/DDBJ whole genome shotgun (WGS) entry which is preliminary data.</text>
</comment>
<dbReference type="InterPro" id="IPR000281">
    <property type="entry name" value="HTH_RpiR"/>
</dbReference>
<accession>A0A4R7Z9B0</accession>
<gene>
    <name evidence="5" type="ORF">EDD63_1676</name>
</gene>
<dbReference type="PROSITE" id="PS51071">
    <property type="entry name" value="HTH_RPIR"/>
    <property type="match status" value="1"/>
</dbReference>
<feature type="domain" description="HTH rpiR-type" evidence="4">
    <location>
        <begin position="1"/>
        <end position="77"/>
    </location>
</feature>
<dbReference type="InterPro" id="IPR036388">
    <property type="entry name" value="WH-like_DNA-bd_sf"/>
</dbReference>
<dbReference type="Proteomes" id="UP000294743">
    <property type="component" value="Unassembled WGS sequence"/>
</dbReference>
<dbReference type="GO" id="GO:0003700">
    <property type="term" value="F:DNA-binding transcription factor activity"/>
    <property type="evidence" value="ECO:0007669"/>
    <property type="project" value="InterPro"/>
</dbReference>
<dbReference type="InterPro" id="IPR047640">
    <property type="entry name" value="RpiR-like"/>
</dbReference>
<dbReference type="GO" id="GO:0003677">
    <property type="term" value="F:DNA binding"/>
    <property type="evidence" value="ECO:0007669"/>
    <property type="project" value="UniProtKB-KW"/>
</dbReference>
<dbReference type="GO" id="GO:0097367">
    <property type="term" value="F:carbohydrate derivative binding"/>
    <property type="evidence" value="ECO:0007669"/>
    <property type="project" value="InterPro"/>
</dbReference>
<dbReference type="OrthoDB" id="1648815at2"/>
<dbReference type="Pfam" id="PF01418">
    <property type="entry name" value="HTH_6"/>
    <property type="match status" value="1"/>
</dbReference>
<keyword evidence="1" id="KW-0805">Transcription regulation</keyword>
<evidence type="ECO:0000256" key="3">
    <source>
        <dbReference type="ARBA" id="ARBA00023163"/>
    </source>
</evidence>
<keyword evidence="3" id="KW-0804">Transcription</keyword>
<dbReference type="GO" id="GO:1901135">
    <property type="term" value="P:carbohydrate derivative metabolic process"/>
    <property type="evidence" value="ECO:0007669"/>
    <property type="project" value="InterPro"/>
</dbReference>
<protein>
    <submittedName>
        <fullName evidence="5">RpiR family transcriptional regulator</fullName>
    </submittedName>
</protein>
<sequence>MKLFERVNANYQNLNENDLYIWQIISKNQKDCVHVSIEELAKRCNVSRTTILRFAKKIGCKGYSEFKVLLAQELVKEQEHADRQQQVFQAYANYTGYLKTVNFKPIVDAIAKARNLYVFSTGNVQSSVAKELKRSFLNVKKLFFHIDDHMDKDAFLQVLQPTDLVLIITYSGETIRMLEFARQLKINNIPMISISVNKDNSLTHIAEHCLFVEPVNVDNPCGARYESLVNYYILIDYLLMCYMQMKEGECQ</sequence>
<proteinExistence type="predicted"/>
<dbReference type="InterPro" id="IPR009057">
    <property type="entry name" value="Homeodomain-like_sf"/>
</dbReference>
<dbReference type="Gene3D" id="1.10.10.10">
    <property type="entry name" value="Winged helix-like DNA-binding domain superfamily/Winged helix DNA-binding domain"/>
    <property type="match status" value="1"/>
</dbReference>
<organism evidence="5 6">
    <name type="scientific">Breznakia blatticola</name>
    <dbReference type="NCBI Taxonomy" id="1754012"/>
    <lineage>
        <taxon>Bacteria</taxon>
        <taxon>Bacillati</taxon>
        <taxon>Bacillota</taxon>
        <taxon>Erysipelotrichia</taxon>
        <taxon>Erysipelotrichales</taxon>
        <taxon>Erysipelotrichaceae</taxon>
        <taxon>Breznakia</taxon>
    </lineage>
</organism>
<dbReference type="InterPro" id="IPR001347">
    <property type="entry name" value="SIS_dom"/>
</dbReference>
<keyword evidence="6" id="KW-1185">Reference proteome</keyword>
<evidence type="ECO:0000256" key="1">
    <source>
        <dbReference type="ARBA" id="ARBA00023015"/>
    </source>
</evidence>
<evidence type="ECO:0000256" key="2">
    <source>
        <dbReference type="ARBA" id="ARBA00023125"/>
    </source>
</evidence>
<evidence type="ECO:0000313" key="6">
    <source>
        <dbReference type="Proteomes" id="UP000294743"/>
    </source>
</evidence>